<organism evidence="2 3">
    <name type="scientific">Penicillium egyptiacum</name>
    <dbReference type="NCBI Taxonomy" id="1303716"/>
    <lineage>
        <taxon>Eukaryota</taxon>
        <taxon>Fungi</taxon>
        <taxon>Dikarya</taxon>
        <taxon>Ascomycota</taxon>
        <taxon>Pezizomycotina</taxon>
        <taxon>Eurotiomycetes</taxon>
        <taxon>Eurotiomycetidae</taxon>
        <taxon>Eurotiales</taxon>
        <taxon>Aspergillaceae</taxon>
        <taxon>Penicillium</taxon>
    </lineage>
</organism>
<name>A0A9W4KKP3_9EURO</name>
<proteinExistence type="predicted"/>
<dbReference type="AlphaFoldDB" id="A0A9W4KKP3"/>
<reference evidence="2" key="1">
    <citation type="submission" date="2021-07" db="EMBL/GenBank/DDBJ databases">
        <authorList>
            <person name="Branca A.L. A."/>
        </authorList>
    </citation>
    <scope>NUCLEOTIDE SEQUENCE</scope>
</reference>
<protein>
    <submittedName>
        <fullName evidence="2">Uncharacterized protein</fullName>
    </submittedName>
</protein>
<evidence type="ECO:0000313" key="3">
    <source>
        <dbReference type="Proteomes" id="UP001154252"/>
    </source>
</evidence>
<dbReference type="Proteomes" id="UP001154252">
    <property type="component" value="Unassembled WGS sequence"/>
</dbReference>
<gene>
    <name evidence="2" type="ORF">PEGY_LOCUS7127</name>
</gene>
<keyword evidence="3" id="KW-1185">Reference proteome</keyword>
<evidence type="ECO:0000313" key="2">
    <source>
        <dbReference type="EMBL" id="CAG8903147.1"/>
    </source>
</evidence>
<dbReference type="EMBL" id="CAJVRC010000880">
    <property type="protein sequence ID" value="CAG8903147.1"/>
    <property type="molecule type" value="Genomic_DNA"/>
</dbReference>
<dbReference type="OrthoDB" id="3538597at2759"/>
<feature type="compositionally biased region" description="Low complexity" evidence="1">
    <location>
        <begin position="949"/>
        <end position="960"/>
    </location>
</feature>
<feature type="region of interest" description="Disordered" evidence="1">
    <location>
        <begin position="940"/>
        <end position="960"/>
    </location>
</feature>
<sequence length="960" mass="110711">MPFTAKERKKVEKLRRKYRIEFRGEVPSHEWPDSHRPTFTAVDELSKRQFDTYAACAIAIEDAPWTAEIKNHAEELSERAKRCVSRNESTWRFACEPYALARLTSEVVCKFCRKRVWRSEIEATSEGNSIMTEALRARQNKREPCRCSRDFRLGDLMEAVGLNRIFGHREDEMVHHDSTIQQELPRATKPDAIYGLRQTRNIENLLNDTACIGRPEDGQDILVHESLGEPPLSEEGDPVVFPFLLLEAKSAKAADSDWHSIQLQSAFPVRTLLCTQESLKNMTEPHAKRQADPLVWLLMNRGEDWRVSAACVYNDAAEKPGTVGTTEYQIFDLWRGSITSKNGALQLLLIVDYVFEWARDIYREDILSKLRIVASGQNDCASMIHPDTDILSTLTSMHPTMSDEDHGSTQDSYHQGLKDFEALDSKWGIIRHATFVESQYRCFFVTRDNVTTMLQSTQDQARQILARQIITKLQEVPLLISWACLSMIEEEWTGRSRMPRSHHLDQIKFYAVVTYASFLLPNWAQVRELTVIAIAEDAFEHLVTASMYSRRRASSQPPLVGKECEIEVLKNMIAKLHAGNMRHTLFAAIRRICLRVDGRGSQIRLVASNAIPRDIVHYIYNHFKKGQLEPQEPFLHTSSSFDQIHLSNSSLEPFDFGNLNVSSDGCVLVYAHGHQHDAGRQMSSVCVFFTDGPPDLPTQEILGMAIKNTFENHDVYHTSRIHRVPNFRGFAKDKAGKRWNIQNSYGIFSEGFQFVDWILFLGCGPPVRQGSSWPGTSADLFLRNHYPWQEPGYIYSAIARRIFVIYKIVTREVRYWRTIAKECKDRGIDCCDICAGEVEFGDKICDECSAEIFAQVDEFWFENALLGKQPIDYRPINPELQEYAQNLRFKMDEHEADDIDVKFEKHLSFYEELDEGYNDLQELRVQTRKFERIHREAEWPSRKRRRSSEITSETDSIEQM</sequence>
<comment type="caution">
    <text evidence="2">The sequence shown here is derived from an EMBL/GenBank/DDBJ whole genome shotgun (WGS) entry which is preliminary data.</text>
</comment>
<accession>A0A9W4KKP3</accession>
<evidence type="ECO:0000256" key="1">
    <source>
        <dbReference type="SAM" id="MobiDB-lite"/>
    </source>
</evidence>